<dbReference type="Pfam" id="PF08338">
    <property type="entry name" value="DUF1731"/>
    <property type="match status" value="1"/>
</dbReference>
<comment type="caution">
    <text evidence="4">The sequence shown here is derived from an EMBL/GenBank/DDBJ whole genome shotgun (WGS) entry which is preliminary data.</text>
</comment>
<dbReference type="InterPro" id="IPR001509">
    <property type="entry name" value="Epimerase_deHydtase"/>
</dbReference>
<dbReference type="InterPro" id="IPR013549">
    <property type="entry name" value="DUF1731"/>
</dbReference>
<evidence type="ECO:0000313" key="4">
    <source>
        <dbReference type="EMBL" id="MED1204598.1"/>
    </source>
</evidence>
<proteinExistence type="inferred from homology"/>
<evidence type="ECO:0000259" key="2">
    <source>
        <dbReference type="Pfam" id="PF01370"/>
    </source>
</evidence>
<protein>
    <submittedName>
        <fullName evidence="4">TIGR01777 family oxidoreductase</fullName>
    </submittedName>
</protein>
<gene>
    <name evidence="4" type="ORF">P4T90_16250</name>
</gene>
<sequence>MKIAIAGGTGFIGRVLQEKLVKEGHEIYVLTRNPGKIKTTNSIRAVGWLKEYSSPEKELQGIEAIVNLAGESINGRWTKEKKRKIISSRMKVTGEIIRILEKMEQKPQVLVNASAVGYYGMSETACFTEESTPHADDFLASVARKWEAEAGRAAKKGVRTVFTRFGVVLGHDGALPLMVLPYKWGIGGTIGSGRQWLSWIHVEDVAGIIHHAIQTKALEGPLNATAPHPARMKKFGKTVASVLHRPHWLPVPEFALKIVLGEMSDMLLGGQQVLPKKAVETGYSFQYPELMPALKSILNGS</sequence>
<dbReference type="Pfam" id="PF01370">
    <property type="entry name" value="Epimerase"/>
    <property type="match status" value="1"/>
</dbReference>
<dbReference type="Gene3D" id="3.40.50.720">
    <property type="entry name" value="NAD(P)-binding Rossmann-like Domain"/>
    <property type="match status" value="1"/>
</dbReference>
<organism evidence="4 5">
    <name type="scientific">Heyndrickxia acidicola</name>
    <dbReference type="NCBI Taxonomy" id="209389"/>
    <lineage>
        <taxon>Bacteria</taxon>
        <taxon>Bacillati</taxon>
        <taxon>Bacillota</taxon>
        <taxon>Bacilli</taxon>
        <taxon>Bacillales</taxon>
        <taxon>Bacillaceae</taxon>
        <taxon>Heyndrickxia</taxon>
    </lineage>
</organism>
<evidence type="ECO:0000313" key="5">
    <source>
        <dbReference type="Proteomes" id="UP001341444"/>
    </source>
</evidence>
<comment type="similarity">
    <text evidence="1">Belongs to the NAD(P)-dependent epimerase/dehydratase family. SDR39U1 subfamily.</text>
</comment>
<dbReference type="EMBL" id="JARMAB010000025">
    <property type="protein sequence ID" value="MED1204598.1"/>
    <property type="molecule type" value="Genomic_DNA"/>
</dbReference>
<accession>A0ABU6MLV1</accession>
<dbReference type="PANTHER" id="PTHR11092">
    <property type="entry name" value="SUGAR NUCLEOTIDE EPIMERASE RELATED"/>
    <property type="match status" value="1"/>
</dbReference>
<dbReference type="CDD" id="cd05242">
    <property type="entry name" value="SDR_a8"/>
    <property type="match status" value="1"/>
</dbReference>
<dbReference type="Proteomes" id="UP001341444">
    <property type="component" value="Unassembled WGS sequence"/>
</dbReference>
<dbReference type="InterPro" id="IPR036291">
    <property type="entry name" value="NAD(P)-bd_dom_sf"/>
</dbReference>
<evidence type="ECO:0000259" key="3">
    <source>
        <dbReference type="Pfam" id="PF08338"/>
    </source>
</evidence>
<dbReference type="InterPro" id="IPR010099">
    <property type="entry name" value="SDR39U1"/>
</dbReference>
<feature type="domain" description="NAD-dependent epimerase/dehydratase" evidence="2">
    <location>
        <begin position="3"/>
        <end position="216"/>
    </location>
</feature>
<reference evidence="4 5" key="1">
    <citation type="submission" date="2023-03" db="EMBL/GenBank/DDBJ databases">
        <title>Bacillus Genome Sequencing.</title>
        <authorList>
            <person name="Dunlap C."/>
        </authorList>
    </citation>
    <scope>NUCLEOTIDE SEQUENCE [LARGE SCALE GENOMIC DNA]</scope>
    <source>
        <strain evidence="4 5">B-23453</strain>
    </source>
</reference>
<dbReference type="PANTHER" id="PTHR11092:SF0">
    <property type="entry name" value="EPIMERASE FAMILY PROTEIN SDR39U1"/>
    <property type="match status" value="1"/>
</dbReference>
<dbReference type="NCBIfam" id="TIGR01777">
    <property type="entry name" value="yfcH"/>
    <property type="match status" value="1"/>
</dbReference>
<keyword evidence="5" id="KW-1185">Reference proteome</keyword>
<dbReference type="RefSeq" id="WP_066268163.1">
    <property type="nucleotide sequence ID" value="NZ_JARMAB010000025.1"/>
</dbReference>
<evidence type="ECO:0000256" key="1">
    <source>
        <dbReference type="ARBA" id="ARBA00009353"/>
    </source>
</evidence>
<dbReference type="SUPFAM" id="SSF51735">
    <property type="entry name" value="NAD(P)-binding Rossmann-fold domains"/>
    <property type="match status" value="1"/>
</dbReference>
<name>A0ABU6MLV1_9BACI</name>
<feature type="domain" description="DUF1731" evidence="3">
    <location>
        <begin position="251"/>
        <end position="297"/>
    </location>
</feature>